<name>A0ABV9SL77_9ACTN</name>
<feature type="domain" description="Bacterial bifunctional deaminase-reductase C-terminal" evidence="1">
    <location>
        <begin position="4"/>
        <end position="168"/>
    </location>
</feature>
<dbReference type="SUPFAM" id="SSF53597">
    <property type="entry name" value="Dihydrofolate reductase-like"/>
    <property type="match status" value="1"/>
</dbReference>
<dbReference type="InterPro" id="IPR024072">
    <property type="entry name" value="DHFR-like_dom_sf"/>
</dbReference>
<proteinExistence type="predicted"/>
<dbReference type="RefSeq" id="WP_344142107.1">
    <property type="nucleotide sequence ID" value="NZ_BAAAQI010000004.1"/>
</dbReference>
<dbReference type="Gene3D" id="3.40.430.10">
    <property type="entry name" value="Dihydrofolate Reductase, subunit A"/>
    <property type="match status" value="1"/>
</dbReference>
<dbReference type="InterPro" id="IPR050765">
    <property type="entry name" value="Riboflavin_Biosynth_HTPR"/>
</dbReference>
<dbReference type="Proteomes" id="UP001595858">
    <property type="component" value="Unassembled WGS sequence"/>
</dbReference>
<keyword evidence="3" id="KW-1185">Reference proteome</keyword>
<gene>
    <name evidence="2" type="ORF">ACFPCZ_13430</name>
</gene>
<dbReference type="PANTHER" id="PTHR38011:SF2">
    <property type="entry name" value="BIFUNCTIONAL DEAMINASE-REDUCTASE DOMAIN PROTEIN"/>
    <property type="match status" value="1"/>
</dbReference>
<dbReference type="EMBL" id="JBHSIY010000010">
    <property type="protein sequence ID" value="MFC4867633.1"/>
    <property type="molecule type" value="Genomic_DNA"/>
</dbReference>
<evidence type="ECO:0000313" key="3">
    <source>
        <dbReference type="Proteomes" id="UP001595858"/>
    </source>
</evidence>
<sequence>MGRIISNFFISLDGVVEAPDKWHFPYFDDDMGAVVSDGMAANTAFLMGRTLYDEWAAYWPESTDEPFASHFNEATKYVLSSSLTDPAWQNTTVLRDVEAVRRIKDATDGDIGMSGSATTVRRLLAGGLLDELRLLVHPIVVGRGQRLFEDTATHKLALTRSRTLSSGVLDLAYTPAS</sequence>
<reference evidence="3" key="1">
    <citation type="journal article" date="2019" name="Int. J. Syst. Evol. Microbiol.">
        <title>The Global Catalogue of Microorganisms (GCM) 10K type strain sequencing project: providing services to taxonomists for standard genome sequencing and annotation.</title>
        <authorList>
            <consortium name="The Broad Institute Genomics Platform"/>
            <consortium name="The Broad Institute Genome Sequencing Center for Infectious Disease"/>
            <person name="Wu L."/>
            <person name="Ma J."/>
        </authorList>
    </citation>
    <scope>NUCLEOTIDE SEQUENCE [LARGE SCALE GENOMIC DNA]</scope>
    <source>
        <strain evidence="3">CGMCC 4.7304</strain>
    </source>
</reference>
<dbReference type="PANTHER" id="PTHR38011">
    <property type="entry name" value="DIHYDROFOLATE REDUCTASE FAMILY PROTEIN (AFU_ORTHOLOGUE AFUA_8G06820)"/>
    <property type="match status" value="1"/>
</dbReference>
<organism evidence="2 3">
    <name type="scientific">Streptomonospora arabica</name>
    <dbReference type="NCBI Taxonomy" id="412417"/>
    <lineage>
        <taxon>Bacteria</taxon>
        <taxon>Bacillati</taxon>
        <taxon>Actinomycetota</taxon>
        <taxon>Actinomycetes</taxon>
        <taxon>Streptosporangiales</taxon>
        <taxon>Nocardiopsidaceae</taxon>
        <taxon>Streptomonospora</taxon>
    </lineage>
</organism>
<comment type="caution">
    <text evidence="2">The sequence shown here is derived from an EMBL/GenBank/DDBJ whole genome shotgun (WGS) entry which is preliminary data.</text>
</comment>
<dbReference type="InterPro" id="IPR002734">
    <property type="entry name" value="RibDG_C"/>
</dbReference>
<accession>A0ABV9SL77</accession>
<protein>
    <submittedName>
        <fullName evidence="2">Dihydrofolate reductase family protein</fullName>
    </submittedName>
</protein>
<evidence type="ECO:0000313" key="2">
    <source>
        <dbReference type="EMBL" id="MFC4867633.1"/>
    </source>
</evidence>
<dbReference type="Pfam" id="PF01872">
    <property type="entry name" value="RibD_C"/>
    <property type="match status" value="1"/>
</dbReference>
<evidence type="ECO:0000259" key="1">
    <source>
        <dbReference type="Pfam" id="PF01872"/>
    </source>
</evidence>